<dbReference type="OrthoDB" id="511700at2"/>
<keyword evidence="4" id="KW-1185">Reference proteome</keyword>
<evidence type="ECO:0000313" key="4">
    <source>
        <dbReference type="Proteomes" id="UP000196655"/>
    </source>
</evidence>
<dbReference type="GO" id="GO:0071555">
    <property type="term" value="P:cell wall organization"/>
    <property type="evidence" value="ECO:0007669"/>
    <property type="project" value="InterPro"/>
</dbReference>
<dbReference type="Gene3D" id="2.60.40.10">
    <property type="entry name" value="Immunoglobulins"/>
    <property type="match status" value="1"/>
</dbReference>
<feature type="chain" id="PRO_5012713314" description="Pili assembly chaperone N-terminal domain-containing protein" evidence="1">
    <location>
        <begin position="28"/>
        <end position="240"/>
    </location>
</feature>
<reference evidence="4" key="1">
    <citation type="submission" date="2017-05" db="EMBL/GenBank/DDBJ databases">
        <authorList>
            <person name="Macchi M."/>
            <person name="Festa S."/>
            <person name="Coppotelli B.M."/>
            <person name="Morelli I.S."/>
        </authorList>
    </citation>
    <scope>NUCLEOTIDE SEQUENCE [LARGE SCALE GENOMIC DNA]</scope>
    <source>
        <strain evidence="4">I</strain>
    </source>
</reference>
<evidence type="ECO:0000256" key="1">
    <source>
        <dbReference type="SAM" id="SignalP"/>
    </source>
</evidence>
<accession>A0A211ZPY3</accession>
<dbReference type="AlphaFoldDB" id="A0A211ZPY3"/>
<gene>
    <name evidence="3" type="ORF">BWR60_10045</name>
</gene>
<dbReference type="InterPro" id="IPR013783">
    <property type="entry name" value="Ig-like_fold"/>
</dbReference>
<dbReference type="EMBL" id="NHON01000014">
    <property type="protein sequence ID" value="OWJ67325.1"/>
    <property type="molecule type" value="Genomic_DNA"/>
</dbReference>
<dbReference type="GO" id="GO:0030288">
    <property type="term" value="C:outer membrane-bounded periplasmic space"/>
    <property type="evidence" value="ECO:0007669"/>
    <property type="project" value="InterPro"/>
</dbReference>
<keyword evidence="1" id="KW-0732">Signal</keyword>
<dbReference type="PANTHER" id="PTHR30251">
    <property type="entry name" value="PILUS ASSEMBLY CHAPERONE"/>
    <property type="match status" value="1"/>
</dbReference>
<evidence type="ECO:0000259" key="2">
    <source>
        <dbReference type="Pfam" id="PF00345"/>
    </source>
</evidence>
<dbReference type="InterPro" id="IPR008962">
    <property type="entry name" value="PapD-like_sf"/>
</dbReference>
<evidence type="ECO:0000313" key="3">
    <source>
        <dbReference type="EMBL" id="OWJ67325.1"/>
    </source>
</evidence>
<feature type="signal peptide" evidence="1">
    <location>
        <begin position="1"/>
        <end position="27"/>
    </location>
</feature>
<comment type="caution">
    <text evidence="3">The sequence shown here is derived from an EMBL/GenBank/DDBJ whole genome shotgun (WGS) entry which is preliminary data.</text>
</comment>
<organism evidence="3 4">
    <name type="scientific">Inquilinus limosus</name>
    <dbReference type="NCBI Taxonomy" id="171674"/>
    <lineage>
        <taxon>Bacteria</taxon>
        <taxon>Pseudomonadati</taxon>
        <taxon>Pseudomonadota</taxon>
        <taxon>Alphaproteobacteria</taxon>
        <taxon>Rhodospirillales</taxon>
        <taxon>Rhodospirillaceae</taxon>
        <taxon>Inquilinus</taxon>
    </lineage>
</organism>
<dbReference type="InterPro" id="IPR016147">
    <property type="entry name" value="Pili_assmbl_chaperone_N"/>
</dbReference>
<dbReference type="PANTHER" id="PTHR30251:SF4">
    <property type="entry name" value="SLR1668 PROTEIN"/>
    <property type="match status" value="1"/>
</dbReference>
<dbReference type="InterPro" id="IPR050643">
    <property type="entry name" value="Periplasmic_pilus_chap"/>
</dbReference>
<proteinExistence type="predicted"/>
<dbReference type="Pfam" id="PF00345">
    <property type="entry name" value="PapD_N"/>
    <property type="match status" value="1"/>
</dbReference>
<sequence>MTVMRGRLVLIAAALAALCLGAGGARAGGLEVAPLGVDFPAGQMAQTITVANRATAPATVQVRTFEWSQPGGVDRLVPTDAVVASPPIVTIPPGREQVIRVLLRRPSAGAAEKSYRLMVDEIPVPVPGQINLALHLSLPIFVLPAAPGQASVAWSARPAGGGAVELAARNGGTRHAKFDSLTVATRSGAASAAFGGYVLPGQEKRWRIPLRGLDRAGQVTLRGNGSQGGVDVTIALDGRP</sequence>
<dbReference type="Proteomes" id="UP000196655">
    <property type="component" value="Unassembled WGS sequence"/>
</dbReference>
<name>A0A211ZPY3_9PROT</name>
<feature type="domain" description="Pili assembly chaperone N-terminal" evidence="2">
    <location>
        <begin position="30"/>
        <end position="146"/>
    </location>
</feature>
<dbReference type="SUPFAM" id="SSF49354">
    <property type="entry name" value="PapD-like"/>
    <property type="match status" value="1"/>
</dbReference>
<protein>
    <recommendedName>
        <fullName evidence="2">Pili assembly chaperone N-terminal domain-containing protein</fullName>
    </recommendedName>
</protein>